<dbReference type="Proteomes" id="UP000290649">
    <property type="component" value="Unassembled WGS sequence"/>
</dbReference>
<dbReference type="RefSeq" id="WP_129077023.1">
    <property type="nucleotide sequence ID" value="NZ_QOUX01000001.1"/>
</dbReference>
<name>A0A4Q0VZ70_9BACI</name>
<evidence type="ECO:0000313" key="1">
    <source>
        <dbReference type="EMBL" id="RXJ04642.1"/>
    </source>
</evidence>
<comment type="caution">
    <text evidence="1">The sequence shown here is derived from an EMBL/GenBank/DDBJ whole genome shotgun (WGS) entry which is preliminary data.</text>
</comment>
<protein>
    <submittedName>
        <fullName evidence="1">Uncharacterized protein</fullName>
    </submittedName>
</protein>
<dbReference type="EMBL" id="QOUX01000001">
    <property type="protein sequence ID" value="RXJ04642.1"/>
    <property type="molecule type" value="Genomic_DNA"/>
</dbReference>
<sequence>MRGVVHLENEVIENYQRDEKMMILIFAQWCINHNLDPKQVYEQAYPNQKNNTALNDAIEHTVTKEESDYIATDTLLAVLSMFGNEELAFVISEMKKG</sequence>
<organism evidence="1 2">
    <name type="scientific">Anaerobacillus alkaliphilus</name>
    <dbReference type="NCBI Taxonomy" id="1548597"/>
    <lineage>
        <taxon>Bacteria</taxon>
        <taxon>Bacillati</taxon>
        <taxon>Bacillota</taxon>
        <taxon>Bacilli</taxon>
        <taxon>Bacillales</taxon>
        <taxon>Bacillaceae</taxon>
        <taxon>Anaerobacillus</taxon>
    </lineage>
</organism>
<dbReference type="AlphaFoldDB" id="A0A4Q0VZ70"/>
<keyword evidence="2" id="KW-1185">Reference proteome</keyword>
<accession>A0A4Q0VZ70</accession>
<dbReference type="OrthoDB" id="2678957at2"/>
<evidence type="ECO:0000313" key="2">
    <source>
        <dbReference type="Proteomes" id="UP000290649"/>
    </source>
</evidence>
<proteinExistence type="predicted"/>
<reference evidence="1 2" key="1">
    <citation type="journal article" date="2019" name="Int. J. Syst. Evol. Microbiol.">
        <title>Anaerobacillus alkaliphilus sp. nov., a novel alkaliphilic and moderately halophilic bacterium.</title>
        <authorList>
            <person name="Borsodi A.K."/>
            <person name="Aszalos J.M."/>
            <person name="Bihari P."/>
            <person name="Nagy I."/>
            <person name="Schumann P."/>
            <person name="Sproer C."/>
            <person name="Kovacs A.L."/>
            <person name="Boka K."/>
            <person name="Dobosy P."/>
            <person name="Ovari M."/>
            <person name="Szili-Kovacs T."/>
            <person name="Toth E."/>
        </authorList>
    </citation>
    <scope>NUCLEOTIDE SEQUENCE [LARGE SCALE GENOMIC DNA]</scope>
    <source>
        <strain evidence="1 2">B16-10</strain>
    </source>
</reference>
<gene>
    <name evidence="1" type="ORF">DS745_02740</name>
</gene>